<reference evidence="1" key="1">
    <citation type="submission" date="2020-05" db="EMBL/GenBank/DDBJ databases">
        <authorList>
            <person name="Chiriac C."/>
            <person name="Salcher M."/>
            <person name="Ghai R."/>
            <person name="Kavagutti S V."/>
        </authorList>
    </citation>
    <scope>NUCLEOTIDE SEQUENCE</scope>
</reference>
<dbReference type="AlphaFoldDB" id="A0A6J6E4J6"/>
<accession>A0A6J6E4J6</accession>
<sequence length="173" mass="18992">MSERPSPSADRLVIVRWRDPLIERLGHDALGDYVELFWLGVLGPTATWLLRRLAVAAVAHPDGHHVNLPAMASALGLGWDSNRANAFGRALQRLVMFGMARHVDGTVAVRTVVPPLSVRHLARLPEHLQRAHAVWSDADNAVALAIAHELRDDRDMELRDDVLPETAVSASAC</sequence>
<organism evidence="1">
    <name type="scientific">freshwater metagenome</name>
    <dbReference type="NCBI Taxonomy" id="449393"/>
    <lineage>
        <taxon>unclassified sequences</taxon>
        <taxon>metagenomes</taxon>
        <taxon>ecological metagenomes</taxon>
    </lineage>
</organism>
<name>A0A6J6E4J6_9ZZZZ</name>
<evidence type="ECO:0000313" key="1">
    <source>
        <dbReference type="EMBL" id="CAB4571117.1"/>
    </source>
</evidence>
<protein>
    <submittedName>
        <fullName evidence="1">Unannotated protein</fullName>
    </submittedName>
</protein>
<proteinExistence type="predicted"/>
<gene>
    <name evidence="1" type="ORF">UFOPK1722_00386</name>
</gene>
<dbReference type="EMBL" id="CAEZTS010000021">
    <property type="protein sequence ID" value="CAB4571117.1"/>
    <property type="molecule type" value="Genomic_DNA"/>
</dbReference>